<keyword evidence="2" id="KW-1133">Transmembrane helix</keyword>
<dbReference type="PIRSF" id="PIRSF009160">
    <property type="entry name" value="UCP009160"/>
    <property type="match status" value="1"/>
</dbReference>
<feature type="transmembrane region" description="Helical" evidence="2">
    <location>
        <begin position="245"/>
        <end position="265"/>
    </location>
</feature>
<dbReference type="Pfam" id="PF12811">
    <property type="entry name" value="BaxI_1"/>
    <property type="match status" value="1"/>
</dbReference>
<reference evidence="3 4" key="1">
    <citation type="submission" date="2016-11" db="EMBL/GenBank/DDBJ databases">
        <authorList>
            <person name="Jaros S."/>
            <person name="Januszkiewicz K."/>
            <person name="Wedrychowicz H."/>
        </authorList>
    </citation>
    <scope>NUCLEOTIDE SEQUENCE [LARGE SCALE GENOMIC DNA]</scope>
    <source>
        <strain evidence="3 4">DSM 43832</strain>
    </source>
</reference>
<accession>A0A1M6XAK7</accession>
<gene>
    <name evidence="3" type="ORF">SAMN05443637_116140</name>
</gene>
<keyword evidence="4" id="KW-1185">Reference proteome</keyword>
<feature type="transmembrane region" description="Helical" evidence="2">
    <location>
        <begin position="213"/>
        <end position="233"/>
    </location>
</feature>
<sequence length="277" mass="29210">MGSVHTRSEEAQVRTSSNPAFRNLPGTGQGGYATFGSAGAYAEMSGPTVDPGRAGVAERPMTIDDVVTKTAVAVGTAIVAGILTIWSGMYGLALPAAIVGLVLGLVLTFKPDWAKAPLVLLYSAVEGVFLGGITGLLESVPNFEGIGFQAVVGTVGVFIGMLVIYKTGAVRVTPRFTKWLMGAMIGVFVLMLVNLVVSFFTTGGIGLRDGSPLAYLFSLVCIGVAAFSLLLDFDQAERAIRAGAPARFAWYIAFGLMVTLVWLYLEILRLLSYLRGE</sequence>
<name>A0A1M6XAK7_PSETH</name>
<keyword evidence="2" id="KW-0472">Membrane</keyword>
<evidence type="ECO:0000313" key="3">
    <source>
        <dbReference type="EMBL" id="SHL03020.1"/>
    </source>
</evidence>
<feature type="transmembrane region" description="Helical" evidence="2">
    <location>
        <begin position="66"/>
        <end position="86"/>
    </location>
</feature>
<dbReference type="Proteomes" id="UP000184363">
    <property type="component" value="Unassembled WGS sequence"/>
</dbReference>
<dbReference type="PANTHER" id="PTHR41282">
    <property type="entry name" value="CONSERVED TRANSMEMBRANE PROTEIN-RELATED"/>
    <property type="match status" value="1"/>
</dbReference>
<protein>
    <submittedName>
        <fullName evidence="3">Uncharacterized membrane protein, YccA/Bax inhibitor family</fullName>
    </submittedName>
</protein>
<feature type="transmembrane region" description="Helical" evidence="2">
    <location>
        <begin position="146"/>
        <end position="167"/>
    </location>
</feature>
<dbReference type="PANTHER" id="PTHR41282:SF1">
    <property type="entry name" value="CONSERVED TRANSMEMBRANE PROTEIN-RELATED"/>
    <property type="match status" value="1"/>
</dbReference>
<dbReference type="AlphaFoldDB" id="A0A1M6XAK7"/>
<feature type="transmembrane region" description="Helical" evidence="2">
    <location>
        <begin position="179"/>
        <end position="201"/>
    </location>
</feature>
<feature type="compositionally biased region" description="Basic and acidic residues" evidence="1">
    <location>
        <begin position="1"/>
        <end position="12"/>
    </location>
</feature>
<organism evidence="3 4">
    <name type="scientific">Pseudonocardia thermophila</name>
    <dbReference type="NCBI Taxonomy" id="1848"/>
    <lineage>
        <taxon>Bacteria</taxon>
        <taxon>Bacillati</taxon>
        <taxon>Actinomycetota</taxon>
        <taxon>Actinomycetes</taxon>
        <taxon>Pseudonocardiales</taxon>
        <taxon>Pseudonocardiaceae</taxon>
        <taxon>Pseudonocardia</taxon>
    </lineage>
</organism>
<evidence type="ECO:0000256" key="2">
    <source>
        <dbReference type="SAM" id="Phobius"/>
    </source>
</evidence>
<keyword evidence="2" id="KW-0812">Transmembrane</keyword>
<evidence type="ECO:0000256" key="1">
    <source>
        <dbReference type="SAM" id="MobiDB-lite"/>
    </source>
</evidence>
<feature type="transmembrane region" description="Helical" evidence="2">
    <location>
        <begin position="116"/>
        <end position="134"/>
    </location>
</feature>
<feature type="region of interest" description="Disordered" evidence="1">
    <location>
        <begin position="1"/>
        <end position="25"/>
    </location>
</feature>
<dbReference type="InterPro" id="IPR010539">
    <property type="entry name" value="BaxI_1-like"/>
</dbReference>
<evidence type="ECO:0000313" key="4">
    <source>
        <dbReference type="Proteomes" id="UP000184363"/>
    </source>
</evidence>
<dbReference type="STRING" id="1848.SAMN05443637_116140"/>
<feature type="transmembrane region" description="Helical" evidence="2">
    <location>
        <begin position="92"/>
        <end position="109"/>
    </location>
</feature>
<dbReference type="EMBL" id="FRAP01000016">
    <property type="protein sequence ID" value="SHL03020.1"/>
    <property type="molecule type" value="Genomic_DNA"/>
</dbReference>
<proteinExistence type="predicted"/>